<sequence length="181" mass="20268">MAGNVLNRQRSNTQDDLAEATQCLKSCTKLAVRSGSVVKSMEKRVVKSEDTREELQLKVYRTVSAIAFTPYYAKRAPSSERADPGETSNREEPLLAARSVVDQPWLKGLHPPLSLNDCISHFTSNGLSQLEKMSTALPRIDVKVPYPRVDSRGQWILYFVPFPQKAKMACDVLGKIWSSLK</sequence>
<evidence type="ECO:0000313" key="1">
    <source>
        <dbReference type="EMBL" id="KAF2785584.1"/>
    </source>
</evidence>
<gene>
    <name evidence="1" type="ORF">K505DRAFT_344531</name>
</gene>
<reference evidence="1" key="1">
    <citation type="journal article" date="2020" name="Stud. Mycol.">
        <title>101 Dothideomycetes genomes: a test case for predicting lifestyles and emergence of pathogens.</title>
        <authorList>
            <person name="Haridas S."/>
            <person name="Albert R."/>
            <person name="Binder M."/>
            <person name="Bloem J."/>
            <person name="Labutti K."/>
            <person name="Salamov A."/>
            <person name="Andreopoulos B."/>
            <person name="Baker S."/>
            <person name="Barry K."/>
            <person name="Bills G."/>
            <person name="Bluhm B."/>
            <person name="Cannon C."/>
            <person name="Castanera R."/>
            <person name="Culley D."/>
            <person name="Daum C."/>
            <person name="Ezra D."/>
            <person name="Gonzalez J."/>
            <person name="Henrissat B."/>
            <person name="Kuo A."/>
            <person name="Liang C."/>
            <person name="Lipzen A."/>
            <person name="Lutzoni F."/>
            <person name="Magnuson J."/>
            <person name="Mondo S."/>
            <person name="Nolan M."/>
            <person name="Ohm R."/>
            <person name="Pangilinan J."/>
            <person name="Park H.-J."/>
            <person name="Ramirez L."/>
            <person name="Alfaro M."/>
            <person name="Sun H."/>
            <person name="Tritt A."/>
            <person name="Yoshinaga Y."/>
            <person name="Zwiers L.-H."/>
            <person name="Turgeon B."/>
            <person name="Goodwin S."/>
            <person name="Spatafora J."/>
            <person name="Crous P."/>
            <person name="Grigoriev I."/>
        </authorList>
    </citation>
    <scope>NUCLEOTIDE SEQUENCE</scope>
    <source>
        <strain evidence="1">CBS 109.77</strain>
    </source>
</reference>
<organism evidence="1 2">
    <name type="scientific">Melanomma pulvis-pyrius CBS 109.77</name>
    <dbReference type="NCBI Taxonomy" id="1314802"/>
    <lineage>
        <taxon>Eukaryota</taxon>
        <taxon>Fungi</taxon>
        <taxon>Dikarya</taxon>
        <taxon>Ascomycota</taxon>
        <taxon>Pezizomycotina</taxon>
        <taxon>Dothideomycetes</taxon>
        <taxon>Pleosporomycetidae</taxon>
        <taxon>Pleosporales</taxon>
        <taxon>Melanommataceae</taxon>
        <taxon>Melanomma</taxon>
    </lineage>
</organism>
<evidence type="ECO:0000313" key="2">
    <source>
        <dbReference type="Proteomes" id="UP000799757"/>
    </source>
</evidence>
<keyword evidence="2" id="KW-1185">Reference proteome</keyword>
<accession>A0A6A6WNW7</accession>
<proteinExistence type="predicted"/>
<dbReference type="EMBL" id="MU002832">
    <property type="protein sequence ID" value="KAF2785584.1"/>
    <property type="molecule type" value="Genomic_DNA"/>
</dbReference>
<dbReference type="AlphaFoldDB" id="A0A6A6WNW7"/>
<protein>
    <submittedName>
        <fullName evidence="1">Uncharacterized protein</fullName>
    </submittedName>
</protein>
<name>A0A6A6WNW7_9PLEO</name>
<dbReference type="Proteomes" id="UP000799757">
    <property type="component" value="Unassembled WGS sequence"/>
</dbReference>